<dbReference type="InterPro" id="IPR028081">
    <property type="entry name" value="Leu-bd"/>
</dbReference>
<reference evidence="5 6" key="1">
    <citation type="journal article" date="2011" name="BMC Genomics">
        <title>Comparative genome analysis and genome-guided physiological analysis of Roseobacter litoralis.</title>
        <authorList>
            <person name="Kalhoefer D."/>
            <person name="Thole S."/>
            <person name="Voget S."/>
            <person name="Lehmann R."/>
            <person name="Liesegang H."/>
            <person name="Wollher A."/>
            <person name="Daniel R."/>
            <person name="Simon M."/>
            <person name="Brinkhoff T."/>
        </authorList>
    </citation>
    <scope>NUCLEOTIDE SEQUENCE [LARGE SCALE GENOMIC DNA]</scope>
    <source>
        <strain evidence="6">ATCC 49566 / DSM 6996 / JCM 21268 / NBRC 15278 / OCh 149</strain>
    </source>
</reference>
<evidence type="ECO:0000256" key="3">
    <source>
        <dbReference type="SAM" id="MobiDB-lite"/>
    </source>
</evidence>
<keyword evidence="2" id="KW-0732">Signal</keyword>
<dbReference type="STRING" id="391595.RLO149_c021080"/>
<evidence type="ECO:0000256" key="1">
    <source>
        <dbReference type="ARBA" id="ARBA00010062"/>
    </source>
</evidence>
<name>F7ZLN3_ROSLO</name>
<evidence type="ECO:0000313" key="6">
    <source>
        <dbReference type="Proteomes" id="UP000001353"/>
    </source>
</evidence>
<dbReference type="Pfam" id="PF13458">
    <property type="entry name" value="Peripla_BP_6"/>
    <property type="match status" value="1"/>
</dbReference>
<dbReference type="KEGG" id="rli:RLO149_c021080"/>
<dbReference type="SUPFAM" id="SSF53822">
    <property type="entry name" value="Periplasmic binding protein-like I"/>
    <property type="match status" value="1"/>
</dbReference>
<dbReference type="InterPro" id="IPR028082">
    <property type="entry name" value="Peripla_BP_I"/>
</dbReference>
<keyword evidence="6" id="KW-1185">Reference proteome</keyword>
<feature type="region of interest" description="Disordered" evidence="3">
    <location>
        <begin position="22"/>
        <end position="45"/>
    </location>
</feature>
<dbReference type="Proteomes" id="UP000001353">
    <property type="component" value="Chromosome"/>
</dbReference>
<dbReference type="EMBL" id="CP002623">
    <property type="protein sequence ID" value="AEI94084.1"/>
    <property type="molecule type" value="Genomic_DNA"/>
</dbReference>
<proteinExistence type="inferred from homology"/>
<dbReference type="PANTHER" id="PTHR47628">
    <property type="match status" value="1"/>
</dbReference>
<gene>
    <name evidence="5" type="ordered locus">RLO149_c021080</name>
</gene>
<dbReference type="eggNOG" id="COG0683">
    <property type="taxonomic scope" value="Bacteria"/>
</dbReference>
<evidence type="ECO:0000313" key="5">
    <source>
        <dbReference type="EMBL" id="AEI94084.1"/>
    </source>
</evidence>
<accession>F7ZLN3</accession>
<comment type="similarity">
    <text evidence="1">Belongs to the leucine-binding protein family.</text>
</comment>
<feature type="domain" description="Leucine-binding protein" evidence="4">
    <location>
        <begin position="74"/>
        <end position="411"/>
    </location>
</feature>
<sequence length="431" mass="46173">MGWRKKDPALTPRSHVASWALSQKTNSRVQRGRSPNTTRKLKPAASRRDILKYGAGGMALAALGTPSILRAQDTIPVGILQPLSGGLELLGRQGAQGTEMALLEANEAGGVLGGRMFEIIEADTETDPTTAVERSNELIRARGVSAVVGPVTSASRDAIQTVYERFRTPLIYATDYEGGVCSPFLTCYSALPEHQVAPLVDYALANDLGSFFLLGSDYIWPQKMNASFRATADARGATVVAEEYGAWGAQDYAPTLRKIERSGADTVVLTIVGADAITFLKQFAASPLKGQVEIICFGFSENYLSGLTVEEAEGIIGPANFVASLDKPEAQDLVSRVRARYGTDAIVSNTVDAHYTATRLLIEGIKKAESTDAEAFGDAMLELPVMSGNGEVQFRRSDRHAELNGLIVAARNGEMAVQRDLGRIDAPSQCS</sequence>
<dbReference type="Gene3D" id="3.40.50.2300">
    <property type="match status" value="2"/>
</dbReference>
<dbReference type="CDD" id="cd06331">
    <property type="entry name" value="PBP1_AmiC-like"/>
    <property type="match status" value="1"/>
</dbReference>
<evidence type="ECO:0000259" key="4">
    <source>
        <dbReference type="Pfam" id="PF13458"/>
    </source>
</evidence>
<organism evidence="5 6">
    <name type="scientific">Roseobacter litoralis (strain ATCC 49566 / DSM 6996 / JCM 21268 / NBRC 15278 / OCh 149)</name>
    <dbReference type="NCBI Taxonomy" id="391595"/>
    <lineage>
        <taxon>Bacteria</taxon>
        <taxon>Pseudomonadati</taxon>
        <taxon>Pseudomonadota</taxon>
        <taxon>Alphaproteobacteria</taxon>
        <taxon>Rhodobacterales</taxon>
        <taxon>Roseobacteraceae</taxon>
        <taxon>Roseobacter</taxon>
    </lineage>
</organism>
<dbReference type="PANTHER" id="PTHR47628:SF1">
    <property type="entry name" value="ALIPHATIC AMIDASE EXPRESSION-REGULATING PROTEIN"/>
    <property type="match status" value="1"/>
</dbReference>
<protein>
    <submittedName>
        <fullName evidence="5">Aliphatic amidase expression-regulating protein</fullName>
    </submittedName>
</protein>
<dbReference type="HOGENOM" id="CLU_027128_1_1_5"/>
<dbReference type="AlphaFoldDB" id="F7ZLN3"/>
<evidence type="ECO:0000256" key="2">
    <source>
        <dbReference type="ARBA" id="ARBA00022729"/>
    </source>
</evidence>
<feature type="compositionally biased region" description="Polar residues" evidence="3">
    <location>
        <begin position="22"/>
        <end position="38"/>
    </location>
</feature>